<feature type="transmembrane region" description="Helical" evidence="1">
    <location>
        <begin position="50"/>
        <end position="70"/>
    </location>
</feature>
<evidence type="ECO:0000313" key="2">
    <source>
        <dbReference type="EMBL" id="SNB76778.1"/>
    </source>
</evidence>
<keyword evidence="1" id="KW-0812">Transmembrane</keyword>
<reference evidence="3" key="1">
    <citation type="submission" date="2017-06" db="EMBL/GenBank/DDBJ databases">
        <authorList>
            <person name="Varghese N."/>
            <person name="Submissions S."/>
        </authorList>
    </citation>
    <scope>NUCLEOTIDE SEQUENCE [LARGE SCALE GENOMIC DNA]</scope>
    <source>
        <strain evidence="3">DSM 137</strain>
    </source>
</reference>
<proteinExistence type="predicted"/>
<dbReference type="AlphaFoldDB" id="A0A212RVS8"/>
<dbReference type="EMBL" id="FYDG01000008">
    <property type="protein sequence ID" value="SNB76778.1"/>
    <property type="molecule type" value="Genomic_DNA"/>
</dbReference>
<protein>
    <submittedName>
        <fullName evidence="2">Uncharacterized protein</fullName>
    </submittedName>
</protein>
<dbReference type="Proteomes" id="UP000198418">
    <property type="component" value="Unassembled WGS sequence"/>
</dbReference>
<keyword evidence="1" id="KW-1133">Transmembrane helix</keyword>
<evidence type="ECO:0000256" key="1">
    <source>
        <dbReference type="SAM" id="Phobius"/>
    </source>
</evidence>
<gene>
    <name evidence="2" type="ORF">SAMN06265338_10817</name>
</gene>
<feature type="transmembrane region" description="Helical" evidence="1">
    <location>
        <begin position="288"/>
        <end position="315"/>
    </location>
</feature>
<feature type="transmembrane region" description="Helical" evidence="1">
    <location>
        <begin position="82"/>
        <end position="106"/>
    </location>
</feature>
<accession>A0A212RVS8</accession>
<feature type="transmembrane region" description="Helical" evidence="1">
    <location>
        <begin position="246"/>
        <end position="268"/>
    </location>
</feature>
<feature type="transmembrane region" description="Helical" evidence="1">
    <location>
        <begin position="126"/>
        <end position="151"/>
    </location>
</feature>
<keyword evidence="3" id="KW-1185">Reference proteome</keyword>
<dbReference type="RefSeq" id="WP_338064202.1">
    <property type="nucleotide sequence ID" value="NZ_FYDG01000008.1"/>
</dbReference>
<feature type="transmembrane region" description="Helical" evidence="1">
    <location>
        <begin position="177"/>
        <end position="197"/>
    </location>
</feature>
<sequence length="339" mass="36459">MDFIKRNLDYIWPAVGFGAVCISFWLLYNEFAGQEIGPQLIAAFRAIPPAHYALAVLSTLLAYAALAFYDRIALTHLGIHNISWRFVAACSFTTYALSHNIGASVVSGAAVRYRGYSSKGMSAAQIAILVAVCSLTFLLGEVLLGGVGLLAQPHALARTSGLMPEFLRPWLANPTNARWIGAALVGAIALYIAGSVLRLPSLTIKGTRIEYPKLPVVLRQMVAAPAELIGAAGIIYFALPEAGNPGFIVVLLVFIFSFSAALASNAPGGLGVLELVFLKAMPGAPQDGVLAALLLFRLLYLLIPLGFAIFVVLGFEKRRLKEALQHHHHLAEEKREKPE</sequence>
<feature type="transmembrane region" description="Helical" evidence="1">
    <location>
        <begin position="7"/>
        <end position="28"/>
    </location>
</feature>
<name>A0A212RVS8_RHOAC</name>
<keyword evidence="1" id="KW-0472">Membrane</keyword>
<evidence type="ECO:0000313" key="3">
    <source>
        <dbReference type="Proteomes" id="UP000198418"/>
    </source>
</evidence>
<organism evidence="2 3">
    <name type="scientific">Rhodoblastus acidophilus</name>
    <name type="common">Rhodopseudomonas acidophila</name>
    <dbReference type="NCBI Taxonomy" id="1074"/>
    <lineage>
        <taxon>Bacteria</taxon>
        <taxon>Pseudomonadati</taxon>
        <taxon>Pseudomonadota</taxon>
        <taxon>Alphaproteobacteria</taxon>
        <taxon>Hyphomicrobiales</taxon>
        <taxon>Rhodoblastaceae</taxon>
        <taxon>Rhodoblastus</taxon>
    </lineage>
</organism>